<keyword evidence="1" id="KW-0812">Transmembrane</keyword>
<keyword evidence="1" id="KW-0472">Membrane</keyword>
<evidence type="ECO:0000313" key="3">
    <source>
        <dbReference type="Proteomes" id="UP000634134"/>
    </source>
</evidence>
<dbReference type="EMBL" id="JACYGY010000002">
    <property type="protein sequence ID" value="MBE9466471.1"/>
    <property type="molecule type" value="Genomic_DNA"/>
</dbReference>
<dbReference type="RefSeq" id="WP_194124694.1">
    <property type="nucleotide sequence ID" value="NZ_JACYGY010000002.1"/>
</dbReference>
<organism evidence="2 3">
    <name type="scientific">Dyadobacter subterraneus</name>
    <dbReference type="NCBI Taxonomy" id="2773304"/>
    <lineage>
        <taxon>Bacteria</taxon>
        <taxon>Pseudomonadati</taxon>
        <taxon>Bacteroidota</taxon>
        <taxon>Cytophagia</taxon>
        <taxon>Cytophagales</taxon>
        <taxon>Spirosomataceae</taxon>
        <taxon>Dyadobacter</taxon>
    </lineage>
</organism>
<comment type="caution">
    <text evidence="2">The sequence shown here is derived from an EMBL/GenBank/DDBJ whole genome shotgun (WGS) entry which is preliminary data.</text>
</comment>
<feature type="transmembrane region" description="Helical" evidence="1">
    <location>
        <begin position="71"/>
        <end position="97"/>
    </location>
</feature>
<keyword evidence="1" id="KW-1133">Transmembrane helix</keyword>
<proteinExistence type="predicted"/>
<gene>
    <name evidence="2" type="ORF">IEE83_31785</name>
</gene>
<feature type="transmembrane region" description="Helical" evidence="1">
    <location>
        <begin position="40"/>
        <end position="59"/>
    </location>
</feature>
<protein>
    <submittedName>
        <fullName evidence="2">Uncharacterized protein</fullName>
    </submittedName>
</protein>
<keyword evidence="3" id="KW-1185">Reference proteome</keyword>
<evidence type="ECO:0000313" key="2">
    <source>
        <dbReference type="EMBL" id="MBE9466471.1"/>
    </source>
</evidence>
<evidence type="ECO:0000256" key="1">
    <source>
        <dbReference type="SAM" id="Phobius"/>
    </source>
</evidence>
<dbReference type="Proteomes" id="UP000634134">
    <property type="component" value="Unassembled WGS sequence"/>
</dbReference>
<feature type="transmembrane region" description="Helical" evidence="1">
    <location>
        <begin position="152"/>
        <end position="169"/>
    </location>
</feature>
<sequence length="198" mass="22729">MKDQIDFKSLWQQQEVGSVPALEEILGKAKQLNRKTKIKFFGMNFMMIATIGVIIYILMSNNFEMITTKIGAVMVIMAIVSFIAVSNSLLLILFKTIPDETNQAYLQRMIEIKKKQEFIQGILMTGYFILLSTGIALYMIEFVLKMGTAMGIFAYSITIAWILFSWFYIRPKTVKKQQAEIDLIIRKLQEISTQIEGN</sequence>
<accession>A0ABR9WNP7</accession>
<reference evidence="3" key="1">
    <citation type="submission" date="2023-07" db="EMBL/GenBank/DDBJ databases">
        <title>Dyadobacter sp. nov 'subterranea' isolated from contaminted grondwater.</title>
        <authorList>
            <person name="Szabo I."/>
            <person name="Al-Omari J."/>
            <person name="Szerdahelyi S.G."/>
            <person name="Rado J."/>
        </authorList>
    </citation>
    <scope>NUCLEOTIDE SEQUENCE [LARGE SCALE GENOMIC DNA]</scope>
    <source>
        <strain evidence="3">UP-52</strain>
    </source>
</reference>
<name>A0ABR9WNP7_9BACT</name>
<feature type="transmembrane region" description="Helical" evidence="1">
    <location>
        <begin position="118"/>
        <end position="140"/>
    </location>
</feature>